<evidence type="ECO:0000313" key="1">
    <source>
        <dbReference type="EMBL" id="QDH88101.1"/>
    </source>
</evidence>
<organism evidence="1">
    <name type="scientific">Leviviridae sp</name>
    <dbReference type="NCBI Taxonomy" id="2027243"/>
    <lineage>
        <taxon>Viruses</taxon>
        <taxon>Riboviria</taxon>
        <taxon>Orthornavirae</taxon>
        <taxon>Lenarviricota</taxon>
        <taxon>Leviviricetes</taxon>
        <taxon>Norzivirales</taxon>
        <taxon>Fiersviridae</taxon>
    </lineage>
</organism>
<protein>
    <submittedName>
        <fullName evidence="1">Uncharacterized protein</fullName>
    </submittedName>
</protein>
<gene>
    <name evidence="1" type="ORF">H1Bulk30186_000002</name>
</gene>
<sequence>MAYSDPQTVTIDSVANSLARTATGANTGAFTLNDGSIQLSVAHTYGKRTRRTARITHKKIVSDPLLPSTNVPVSMSFYVVADVPVQGYSVDEIQKIITGFTTWMTASSGANITKLLGGEI</sequence>
<name>A0A514D3A6_9VIRU</name>
<reference evidence="1" key="1">
    <citation type="submission" date="2019-05" db="EMBL/GenBank/DDBJ databases">
        <title>Metatranscriptomic reconstruction reveals RNA viruses with the potential to shape carbon cycling in soil.</title>
        <authorList>
            <person name="Starr E.P."/>
            <person name="Nuccio E."/>
            <person name="Pett-Ridge J."/>
            <person name="Banfield J.F."/>
            <person name="Firestone M.K."/>
        </authorList>
    </citation>
    <scope>NUCLEOTIDE SEQUENCE</scope>
    <source>
        <strain evidence="1">H1_Bulk_30_scaffold_186</strain>
    </source>
</reference>
<dbReference type="EMBL" id="MN033844">
    <property type="protein sequence ID" value="QDH88101.1"/>
    <property type="molecule type" value="Genomic_RNA"/>
</dbReference>
<accession>A0A514D3A6</accession>
<proteinExistence type="predicted"/>
<dbReference type="Gene3D" id="2.40.160.220">
    <property type="match status" value="1"/>
</dbReference>